<organism evidence="1 2">
    <name type="scientific">Rotaria magnacalcarata</name>
    <dbReference type="NCBI Taxonomy" id="392030"/>
    <lineage>
        <taxon>Eukaryota</taxon>
        <taxon>Metazoa</taxon>
        <taxon>Spiralia</taxon>
        <taxon>Gnathifera</taxon>
        <taxon>Rotifera</taxon>
        <taxon>Eurotatoria</taxon>
        <taxon>Bdelloidea</taxon>
        <taxon>Philodinida</taxon>
        <taxon>Philodinidae</taxon>
        <taxon>Rotaria</taxon>
    </lineage>
</organism>
<protein>
    <submittedName>
        <fullName evidence="1">Uncharacterized protein</fullName>
    </submittedName>
</protein>
<accession>A0A817A5Z7</accession>
<comment type="caution">
    <text evidence="1">The sequence shown here is derived from an EMBL/GenBank/DDBJ whole genome shotgun (WGS) entry which is preliminary data.</text>
</comment>
<dbReference type="Proteomes" id="UP000663887">
    <property type="component" value="Unassembled WGS sequence"/>
</dbReference>
<proteinExistence type="predicted"/>
<gene>
    <name evidence="1" type="ORF">XDN619_LOCUS35676</name>
</gene>
<sequence length="88" mass="10163">MTSSVFLTIKPKDIWLGDHLYVSQSKYRQHHGIVLFVNSCEPEQSIILEFNTNPIDDGNSKANIQKVTLKQFQGSYALKKSYIRFKID</sequence>
<evidence type="ECO:0000313" key="2">
    <source>
        <dbReference type="Proteomes" id="UP000663887"/>
    </source>
</evidence>
<dbReference type="AlphaFoldDB" id="A0A817A5Z7"/>
<dbReference type="EMBL" id="CAJNRG010018337">
    <property type="protein sequence ID" value="CAF2255785.1"/>
    <property type="molecule type" value="Genomic_DNA"/>
</dbReference>
<reference evidence="1" key="1">
    <citation type="submission" date="2021-02" db="EMBL/GenBank/DDBJ databases">
        <authorList>
            <person name="Nowell W R."/>
        </authorList>
    </citation>
    <scope>NUCLEOTIDE SEQUENCE</scope>
</reference>
<evidence type="ECO:0000313" key="1">
    <source>
        <dbReference type="EMBL" id="CAF2255785.1"/>
    </source>
</evidence>
<name>A0A817A5Z7_9BILA</name>